<evidence type="ECO:0000313" key="3">
    <source>
        <dbReference type="EMBL" id="MFC4387879.1"/>
    </source>
</evidence>
<gene>
    <name evidence="3" type="ORF">ACFOZ1_08650</name>
</gene>
<dbReference type="GO" id="GO:0016787">
    <property type="term" value="F:hydrolase activity"/>
    <property type="evidence" value="ECO:0007669"/>
    <property type="project" value="UniProtKB-KW"/>
</dbReference>
<evidence type="ECO:0000256" key="1">
    <source>
        <dbReference type="ARBA" id="ARBA00008668"/>
    </source>
</evidence>
<dbReference type="Gene3D" id="3.40.50.1110">
    <property type="entry name" value="SGNH hydrolase"/>
    <property type="match status" value="1"/>
</dbReference>
<name>A0ABV8VUI5_9BACI</name>
<accession>A0ABV8VUI5</accession>
<dbReference type="PANTHER" id="PTHR43695">
    <property type="entry name" value="PUTATIVE (AFU_ORTHOLOGUE AFUA_2G17250)-RELATED"/>
    <property type="match status" value="1"/>
</dbReference>
<dbReference type="PANTHER" id="PTHR43695:SF1">
    <property type="entry name" value="RHAMNOGALACTURONAN ACETYLESTERASE"/>
    <property type="match status" value="1"/>
</dbReference>
<dbReference type="Pfam" id="PF00657">
    <property type="entry name" value="Lipase_GDSL"/>
    <property type="match status" value="1"/>
</dbReference>
<dbReference type="Proteomes" id="UP001595880">
    <property type="component" value="Unassembled WGS sequence"/>
</dbReference>
<evidence type="ECO:0000256" key="2">
    <source>
        <dbReference type="ARBA" id="ARBA00022801"/>
    </source>
</evidence>
<dbReference type="InterPro" id="IPR036514">
    <property type="entry name" value="SGNH_hydro_sf"/>
</dbReference>
<dbReference type="InterPro" id="IPR037459">
    <property type="entry name" value="RhgT-like"/>
</dbReference>
<dbReference type="RefSeq" id="WP_390198513.1">
    <property type="nucleotide sequence ID" value="NZ_JBHSDV010000002.1"/>
</dbReference>
<evidence type="ECO:0000313" key="4">
    <source>
        <dbReference type="Proteomes" id="UP001595880"/>
    </source>
</evidence>
<dbReference type="SUPFAM" id="SSF52266">
    <property type="entry name" value="SGNH hydrolase"/>
    <property type="match status" value="1"/>
</dbReference>
<organism evidence="3 4">
    <name type="scientific">Gracilibacillus marinus</name>
    <dbReference type="NCBI Taxonomy" id="630535"/>
    <lineage>
        <taxon>Bacteria</taxon>
        <taxon>Bacillati</taxon>
        <taxon>Bacillota</taxon>
        <taxon>Bacilli</taxon>
        <taxon>Bacillales</taxon>
        <taxon>Bacillaceae</taxon>
        <taxon>Gracilibacillus</taxon>
    </lineage>
</organism>
<comment type="caution">
    <text evidence="3">The sequence shown here is derived from an EMBL/GenBank/DDBJ whole genome shotgun (WGS) entry which is preliminary data.</text>
</comment>
<dbReference type="EMBL" id="JBHSDV010000002">
    <property type="protein sequence ID" value="MFC4387879.1"/>
    <property type="molecule type" value="Genomic_DNA"/>
</dbReference>
<dbReference type="InterPro" id="IPR001087">
    <property type="entry name" value="GDSL"/>
</dbReference>
<reference evidence="4" key="1">
    <citation type="journal article" date="2019" name="Int. J. Syst. Evol. Microbiol.">
        <title>The Global Catalogue of Microorganisms (GCM) 10K type strain sequencing project: providing services to taxonomists for standard genome sequencing and annotation.</title>
        <authorList>
            <consortium name="The Broad Institute Genomics Platform"/>
            <consortium name="The Broad Institute Genome Sequencing Center for Infectious Disease"/>
            <person name="Wu L."/>
            <person name="Ma J."/>
        </authorList>
    </citation>
    <scope>NUCLEOTIDE SEQUENCE [LARGE SCALE GENOMIC DNA]</scope>
    <source>
        <strain evidence="4">KACC 14058</strain>
    </source>
</reference>
<dbReference type="Gene3D" id="2.60.120.430">
    <property type="entry name" value="Galactose-binding lectin"/>
    <property type="match status" value="1"/>
</dbReference>
<protein>
    <submittedName>
        <fullName evidence="3">SGNH/GDSL hydrolase family protein</fullName>
    </submittedName>
</protein>
<keyword evidence="4" id="KW-1185">Reference proteome</keyword>
<sequence length="644" mass="73785">MTQTFSFNFTSAVKADFIQVNSDAIPVYNEEVGYGFVPLTSAFPPRVVHLRNIQATEDGYILSEPYFQKCMSESPDDYNHFGFAFRVQLPPGGYHINVKTTCPINDAMISISGMRPNAPERDCYWDAAKQIPVKQFVKFKEDEWHFSYANGREFIDIEVEPKVTNRTVGIKEIIITPIPALERRERENPTLFLLGDSTVKSYTFDEAPMHGWGQVFYSFFNEEKVNVVNYAMGGRSFKSAYSEGRFNDILLTAKAGDYIILQFGHNDERTDEGERFGRGSTENMYRAYIKHLYIPAIRARGLIPIFVTPMSRIDSRLTEGCYRNSFVKRMFPDMLKEIGRELKITTIDLNTKSLEYYNEIGVKATKALFMSIEAGETPGKTNDGTYANGHPSNKIDGTHFKEALAHPFARIIVTEFALLGSKGNLVAKAITSFITDSVKKAITTGNWDEVLDQCCKDTMTGDQAYYRNQIEKVVQLKVMHKDECGYFYPNRPMETEEFRRAVASIMKVNLDQLTTFQERYITRERMAVVLYDAYMERFDGHKLRYMTDYNDVENHITYDPLTPFEKLKDIAEISPVLYRKVKGAYELGLARSEEGMVRGKITNGTYFEPREVVTRAKAAKALYFMWVLSHPIGVENGIQWTRVT</sequence>
<keyword evidence="2 3" id="KW-0378">Hydrolase</keyword>
<proteinExistence type="inferred from homology"/>
<comment type="similarity">
    <text evidence="1">Belongs to the 'GDSL' lipolytic enzyme family.</text>
</comment>